<sequence>MPCCGADVPIRHQLRLGVGRFEVDDAMDLRLKRRLFSASAALVGSSSQ</sequence>
<reference evidence="2" key="1">
    <citation type="submission" date="2022-11" db="UniProtKB">
        <authorList>
            <consortium name="WormBaseParasite"/>
        </authorList>
    </citation>
    <scope>IDENTIFICATION</scope>
</reference>
<organism evidence="1 2">
    <name type="scientific">Plectus sambesii</name>
    <dbReference type="NCBI Taxonomy" id="2011161"/>
    <lineage>
        <taxon>Eukaryota</taxon>
        <taxon>Metazoa</taxon>
        <taxon>Ecdysozoa</taxon>
        <taxon>Nematoda</taxon>
        <taxon>Chromadorea</taxon>
        <taxon>Plectida</taxon>
        <taxon>Plectina</taxon>
        <taxon>Plectoidea</taxon>
        <taxon>Plectidae</taxon>
        <taxon>Plectus</taxon>
    </lineage>
</organism>
<name>A0A914V8N4_9BILA</name>
<dbReference type="WBParaSite" id="PSAMB.scaffold16675size1282.g37004.t1">
    <property type="protein sequence ID" value="PSAMB.scaffold16675size1282.g37004.t1"/>
    <property type="gene ID" value="PSAMB.scaffold16675size1282.g37004"/>
</dbReference>
<evidence type="ECO:0000313" key="1">
    <source>
        <dbReference type="Proteomes" id="UP000887566"/>
    </source>
</evidence>
<evidence type="ECO:0000313" key="2">
    <source>
        <dbReference type="WBParaSite" id="PSAMB.scaffold16675size1282.g37004.t1"/>
    </source>
</evidence>
<proteinExistence type="predicted"/>
<dbReference type="AlphaFoldDB" id="A0A914V8N4"/>
<accession>A0A914V8N4</accession>
<keyword evidence="1" id="KW-1185">Reference proteome</keyword>
<dbReference type="Proteomes" id="UP000887566">
    <property type="component" value="Unplaced"/>
</dbReference>
<protein>
    <submittedName>
        <fullName evidence="2">Uncharacterized protein</fullName>
    </submittedName>
</protein>